<dbReference type="SUPFAM" id="SSF140453">
    <property type="entry name" value="EsxAB dimer-like"/>
    <property type="match status" value="1"/>
</dbReference>
<feature type="domain" description="Outer membrane channel protein CpnT-like N-terminal" evidence="1">
    <location>
        <begin position="17"/>
        <end position="137"/>
    </location>
</feature>
<dbReference type="EMBL" id="BHXC01000006">
    <property type="protein sequence ID" value="GCB88160.1"/>
    <property type="molecule type" value="Genomic_DNA"/>
</dbReference>
<proteinExistence type="predicted"/>
<organism evidence="2 3">
    <name type="scientific">Streptomyces noursei</name>
    <name type="common">Streptomyces albulus</name>
    <dbReference type="NCBI Taxonomy" id="1971"/>
    <lineage>
        <taxon>Bacteria</taxon>
        <taxon>Bacillati</taxon>
        <taxon>Actinomycetota</taxon>
        <taxon>Actinomycetes</taxon>
        <taxon>Kitasatosporales</taxon>
        <taxon>Streptomycetaceae</taxon>
        <taxon>Streptomyces</taxon>
    </lineage>
</organism>
<protein>
    <recommendedName>
        <fullName evidence="1">Outer membrane channel protein CpnT-like N-terminal domain-containing protein</fullName>
    </recommendedName>
</protein>
<dbReference type="Proteomes" id="UP000288351">
    <property type="component" value="Unassembled WGS sequence"/>
</dbReference>
<gene>
    <name evidence="2" type="ORF">SALB_00829</name>
</gene>
<name>A0A401QRZ1_STRNR</name>
<dbReference type="AlphaFoldDB" id="A0A401QRZ1"/>
<evidence type="ECO:0000313" key="2">
    <source>
        <dbReference type="EMBL" id="GCB88160.1"/>
    </source>
</evidence>
<dbReference type="RefSeq" id="WP_016571128.1">
    <property type="nucleotide sequence ID" value="NZ_BHXC01000006.1"/>
</dbReference>
<evidence type="ECO:0000313" key="3">
    <source>
        <dbReference type="Proteomes" id="UP000288351"/>
    </source>
</evidence>
<sequence>MAIELPGQVVSFLQFIGVNWPDINEDKVREFGSHVRDFAQKVDNTHKDSTSTINQLKDVYQGASYEALLAKWGQMSDSHMTELVNACHTVADALDIAADTIVAMKLEAIAELTVLAITFIADQAAAVATLGIAEAAEALVIEAAEKLMDYLVQQLEQYIIGQVIEAAIDPLLETVGKAVGGLVFQAAESALGVSAGGAGRRPGESFSIHPEAMHARAEKLHAHAQTVAGHAAEFETKAAGASFV</sequence>
<accession>A0A401QRZ1</accession>
<comment type="caution">
    <text evidence="2">The sequence shown here is derived from an EMBL/GenBank/DDBJ whole genome shotgun (WGS) entry which is preliminary data.</text>
</comment>
<dbReference type="InterPro" id="IPR036689">
    <property type="entry name" value="ESAT-6-like_sf"/>
</dbReference>
<dbReference type="InterPro" id="IPR057746">
    <property type="entry name" value="CpnT-like_N"/>
</dbReference>
<evidence type="ECO:0000259" key="1">
    <source>
        <dbReference type="Pfam" id="PF25547"/>
    </source>
</evidence>
<dbReference type="Gene3D" id="1.10.287.1060">
    <property type="entry name" value="ESAT-6-like"/>
    <property type="match status" value="1"/>
</dbReference>
<dbReference type="Pfam" id="PF25547">
    <property type="entry name" value="WXG100_2"/>
    <property type="match status" value="1"/>
</dbReference>
<reference evidence="2 3" key="1">
    <citation type="journal article" date="2019" name="Microbiol. Resour. Announc.">
        <title>Draft Genome Sequence of the Most Traditional epsilon-Poly-l-Lysine Producer, Streptomyces albulus NBRC14147.</title>
        <authorList>
            <person name="Yamanaka K."/>
            <person name="Hamano Y."/>
        </authorList>
    </citation>
    <scope>NUCLEOTIDE SEQUENCE [LARGE SCALE GENOMIC DNA]</scope>
    <source>
        <strain evidence="2 3">NBRC 14147</strain>
    </source>
</reference>